<organism evidence="2 3">
    <name type="scientific">Coccidioides immitis RMSCC 3703</name>
    <dbReference type="NCBI Taxonomy" id="454286"/>
    <lineage>
        <taxon>Eukaryota</taxon>
        <taxon>Fungi</taxon>
        <taxon>Dikarya</taxon>
        <taxon>Ascomycota</taxon>
        <taxon>Pezizomycotina</taxon>
        <taxon>Eurotiomycetes</taxon>
        <taxon>Eurotiomycetidae</taxon>
        <taxon>Onygenales</taxon>
        <taxon>Onygenaceae</taxon>
        <taxon>Coccidioides</taxon>
    </lineage>
</organism>
<dbReference type="EMBL" id="DS268199">
    <property type="protein sequence ID" value="KMU81381.1"/>
    <property type="molecule type" value="Genomic_DNA"/>
</dbReference>
<protein>
    <submittedName>
        <fullName evidence="2">Uncharacterized protein</fullName>
    </submittedName>
</protein>
<evidence type="ECO:0000256" key="1">
    <source>
        <dbReference type="SAM" id="Phobius"/>
    </source>
</evidence>
<evidence type="ECO:0000313" key="3">
    <source>
        <dbReference type="Proteomes" id="UP000054559"/>
    </source>
</evidence>
<keyword evidence="1" id="KW-0472">Membrane</keyword>
<proteinExistence type="predicted"/>
<accession>A0A0J8R914</accession>
<sequence length="180" mass="19828">MLRSVARALFQASEQPGAESARQFVIEKLCRIRRNTEKVAALWLAQDAGIAMAMILCTAFNAQFLGRQKRIACYDKQRNKRASLRDDNGNESIVTVIRRFAYLLLTGEARSNQSSGELLRMATLAPSYGEGSLAGLYSGKQQGTDNYLMASFARETMSSDLDRYLILAMSGGLVSPEACI</sequence>
<name>A0A0J8R914_COCIT</name>
<gene>
    <name evidence="2" type="ORF">CISG_09069</name>
</gene>
<dbReference type="AlphaFoldDB" id="A0A0J8R914"/>
<dbReference type="Proteomes" id="UP000054559">
    <property type="component" value="Unassembled WGS sequence"/>
</dbReference>
<keyword evidence="1" id="KW-0812">Transmembrane</keyword>
<feature type="transmembrane region" description="Helical" evidence="1">
    <location>
        <begin position="41"/>
        <end position="62"/>
    </location>
</feature>
<reference evidence="3" key="1">
    <citation type="journal article" date="2010" name="Genome Res.">
        <title>Population genomic sequencing of Coccidioides fungi reveals recent hybridization and transposon control.</title>
        <authorList>
            <person name="Neafsey D.E."/>
            <person name="Barker B.M."/>
            <person name="Sharpton T.J."/>
            <person name="Stajich J.E."/>
            <person name="Park D.J."/>
            <person name="Whiston E."/>
            <person name="Hung C.-Y."/>
            <person name="McMahan C."/>
            <person name="White J."/>
            <person name="Sykes S."/>
            <person name="Heiman D."/>
            <person name="Young S."/>
            <person name="Zeng Q."/>
            <person name="Abouelleil A."/>
            <person name="Aftuck L."/>
            <person name="Bessette D."/>
            <person name="Brown A."/>
            <person name="FitzGerald M."/>
            <person name="Lui A."/>
            <person name="Macdonald J.P."/>
            <person name="Priest M."/>
            <person name="Orbach M.J."/>
            <person name="Galgiani J.N."/>
            <person name="Kirkland T.N."/>
            <person name="Cole G.T."/>
            <person name="Birren B.W."/>
            <person name="Henn M.R."/>
            <person name="Taylor J.W."/>
            <person name="Rounsley S.D."/>
        </authorList>
    </citation>
    <scope>NUCLEOTIDE SEQUENCE [LARGE SCALE GENOMIC DNA]</scope>
    <source>
        <strain evidence="3">RMSCC 3703</strain>
    </source>
</reference>
<keyword evidence="1" id="KW-1133">Transmembrane helix</keyword>
<evidence type="ECO:0000313" key="2">
    <source>
        <dbReference type="EMBL" id="KMU81381.1"/>
    </source>
</evidence>